<name>A0YA05_9GAMM</name>
<organism evidence="1 2">
    <name type="scientific">marine gamma proteobacterium HTCC2143</name>
    <dbReference type="NCBI Taxonomy" id="247633"/>
    <lineage>
        <taxon>Bacteria</taxon>
        <taxon>Pseudomonadati</taxon>
        <taxon>Pseudomonadota</taxon>
        <taxon>Gammaproteobacteria</taxon>
        <taxon>Cellvibrionales</taxon>
        <taxon>Spongiibacteraceae</taxon>
        <taxon>BD1-7 clade</taxon>
    </lineage>
</organism>
<dbReference type="Proteomes" id="UP000004931">
    <property type="component" value="Unassembled WGS sequence"/>
</dbReference>
<reference evidence="1 2" key="1">
    <citation type="journal article" date="2010" name="J. Bacteriol.">
        <title>Genome sequence of the oligotrophic marine Gammaproteobacterium HTCC2143, isolated from the Oregon Coast.</title>
        <authorList>
            <person name="Oh H.M."/>
            <person name="Kang I."/>
            <person name="Ferriera S."/>
            <person name="Giovannoni S.J."/>
            <person name="Cho J.C."/>
        </authorList>
    </citation>
    <scope>NUCLEOTIDE SEQUENCE [LARGE SCALE GENOMIC DNA]</scope>
    <source>
        <strain evidence="1 2">HTCC2143</strain>
    </source>
</reference>
<evidence type="ECO:0000313" key="1">
    <source>
        <dbReference type="EMBL" id="EAW32959.1"/>
    </source>
</evidence>
<accession>A0YA05</accession>
<dbReference type="AlphaFoldDB" id="A0YA05"/>
<gene>
    <name evidence="1" type="ORF">GP2143_16926</name>
</gene>
<dbReference type="EMBL" id="AAVT01000001">
    <property type="protein sequence ID" value="EAW32959.1"/>
    <property type="molecule type" value="Genomic_DNA"/>
</dbReference>
<proteinExistence type="predicted"/>
<keyword evidence="2" id="KW-1185">Reference proteome</keyword>
<evidence type="ECO:0000313" key="2">
    <source>
        <dbReference type="Proteomes" id="UP000004931"/>
    </source>
</evidence>
<comment type="caution">
    <text evidence="1">The sequence shown here is derived from an EMBL/GenBank/DDBJ whole genome shotgun (WGS) entry which is preliminary data.</text>
</comment>
<protein>
    <submittedName>
        <fullName evidence="1">Uncharacterized protein</fullName>
    </submittedName>
</protein>
<sequence length="77" mass="8726">MIMPYKETLSELLPVIDKIYCDRGSLLPPIAAVVRAYTEMELEGQVICPEGLITKLIATGYPINQEQFWKSTHQSRS</sequence>